<keyword evidence="2" id="KW-1185">Reference proteome</keyword>
<protein>
    <submittedName>
        <fullName evidence="3">Uncharacterized protein</fullName>
    </submittedName>
</protein>
<accession>A0A915KXZ7</accession>
<dbReference type="AlphaFoldDB" id="A0A915KXZ7"/>
<name>A0A915KXZ7_ROMCU</name>
<evidence type="ECO:0000313" key="3">
    <source>
        <dbReference type="WBParaSite" id="nRc.2.0.1.t43354-RA"/>
    </source>
</evidence>
<evidence type="ECO:0000313" key="2">
    <source>
        <dbReference type="Proteomes" id="UP000887565"/>
    </source>
</evidence>
<dbReference type="WBParaSite" id="nRc.2.0.1.t43354-RA">
    <property type="protein sequence ID" value="nRc.2.0.1.t43354-RA"/>
    <property type="gene ID" value="nRc.2.0.1.g43354"/>
</dbReference>
<feature type="transmembrane region" description="Helical" evidence="1">
    <location>
        <begin position="51"/>
        <end position="74"/>
    </location>
</feature>
<keyword evidence="1" id="KW-1133">Transmembrane helix</keyword>
<reference evidence="3" key="1">
    <citation type="submission" date="2022-11" db="UniProtKB">
        <authorList>
            <consortium name="WormBaseParasite"/>
        </authorList>
    </citation>
    <scope>IDENTIFICATION</scope>
</reference>
<organism evidence="2 3">
    <name type="scientific">Romanomermis culicivorax</name>
    <name type="common">Nematode worm</name>
    <dbReference type="NCBI Taxonomy" id="13658"/>
    <lineage>
        <taxon>Eukaryota</taxon>
        <taxon>Metazoa</taxon>
        <taxon>Ecdysozoa</taxon>
        <taxon>Nematoda</taxon>
        <taxon>Enoplea</taxon>
        <taxon>Dorylaimia</taxon>
        <taxon>Mermithida</taxon>
        <taxon>Mermithoidea</taxon>
        <taxon>Mermithidae</taxon>
        <taxon>Romanomermis</taxon>
    </lineage>
</organism>
<sequence length="75" mass="8474">MVGQEDKVVDGEIPYLGFSIKILFTYRRGFFKLCALLATTSLYSPPPTTPFAFSLALAWELILCLFFSPVFILFT</sequence>
<evidence type="ECO:0000256" key="1">
    <source>
        <dbReference type="SAM" id="Phobius"/>
    </source>
</evidence>
<keyword evidence="1" id="KW-0812">Transmembrane</keyword>
<proteinExistence type="predicted"/>
<dbReference type="Proteomes" id="UP000887565">
    <property type="component" value="Unplaced"/>
</dbReference>
<keyword evidence="1" id="KW-0472">Membrane</keyword>